<evidence type="ECO:0000313" key="2">
    <source>
        <dbReference type="Proteomes" id="UP001364617"/>
    </source>
</evidence>
<evidence type="ECO:0000313" key="1">
    <source>
        <dbReference type="EMBL" id="KAK7137084.1"/>
    </source>
</evidence>
<dbReference type="EMBL" id="JAYKXH010000018">
    <property type="protein sequence ID" value="KAK7137084.1"/>
    <property type="molecule type" value="Genomic_DNA"/>
</dbReference>
<dbReference type="AlphaFoldDB" id="A0AAN9CIT6"/>
<dbReference type="Proteomes" id="UP001364617">
    <property type="component" value="Unassembled WGS sequence"/>
</dbReference>
<keyword evidence="2" id="KW-1185">Reference proteome</keyword>
<accession>A0AAN9CIT6</accession>
<reference evidence="1 2" key="1">
    <citation type="submission" date="2024-02" db="EMBL/GenBank/DDBJ databases">
        <title>Chromosome-level genome assembly of the Eurasian Minnow (Phoxinus phoxinus).</title>
        <authorList>
            <person name="Oriowo T.O."/>
            <person name="Martin S."/>
            <person name="Stange M."/>
            <person name="Chrysostomakis Y."/>
            <person name="Brown T."/>
            <person name="Winkler S."/>
            <person name="Kukowka S."/>
            <person name="Myers E.W."/>
            <person name="Bohne A."/>
        </authorList>
    </citation>
    <scope>NUCLEOTIDE SEQUENCE [LARGE SCALE GENOMIC DNA]</scope>
    <source>
        <strain evidence="1">ZFMK-TIS-60720</strain>
        <tissue evidence="1">Whole Organism</tissue>
    </source>
</reference>
<sequence length="86" mass="9877">MSLQEVCLCDAVVVFEQGHMVLACGSSGFSHHFGTNFTSVDSYVLLPFLYIQTPREEQRKSQRSLYYPYCSNMKNTVWMGKQVMLL</sequence>
<gene>
    <name evidence="1" type="ORF">R3I93_017222</name>
</gene>
<organism evidence="1 2">
    <name type="scientific">Phoxinus phoxinus</name>
    <name type="common">Eurasian minnow</name>
    <dbReference type="NCBI Taxonomy" id="58324"/>
    <lineage>
        <taxon>Eukaryota</taxon>
        <taxon>Metazoa</taxon>
        <taxon>Chordata</taxon>
        <taxon>Craniata</taxon>
        <taxon>Vertebrata</taxon>
        <taxon>Euteleostomi</taxon>
        <taxon>Actinopterygii</taxon>
        <taxon>Neopterygii</taxon>
        <taxon>Teleostei</taxon>
        <taxon>Ostariophysi</taxon>
        <taxon>Cypriniformes</taxon>
        <taxon>Leuciscidae</taxon>
        <taxon>Phoxininae</taxon>
        <taxon>Phoxinus</taxon>
    </lineage>
</organism>
<proteinExistence type="predicted"/>
<protein>
    <submittedName>
        <fullName evidence="1">Uncharacterized protein</fullName>
    </submittedName>
</protein>
<name>A0AAN9CIT6_9TELE</name>
<comment type="caution">
    <text evidence="1">The sequence shown here is derived from an EMBL/GenBank/DDBJ whole genome shotgun (WGS) entry which is preliminary data.</text>
</comment>